<dbReference type="AlphaFoldDB" id="Z9JK45"/>
<name>Z9JK45_9GAMM</name>
<gene>
    <name evidence="1" type="ORF">AF72_06825</name>
</gene>
<reference evidence="1 2" key="1">
    <citation type="journal article" date="2014" name="Genome Announc.">
        <title>Draft Genome Sequence of Xylella fastidiosa Pear Leaf Scorch Strain in Taiwan.</title>
        <authorList>
            <person name="Su C.C."/>
            <person name="Deng W.L."/>
            <person name="Jan F.J."/>
            <person name="Chang C.J."/>
            <person name="Huang H."/>
            <person name="Chen J."/>
        </authorList>
    </citation>
    <scope>NUCLEOTIDE SEQUENCE [LARGE SCALE GENOMIC DNA]</scope>
    <source>
        <strain evidence="1 2">PLS229</strain>
    </source>
</reference>
<sequence length="64" mass="7311">MALDSPNAHIVFLSIDLLLVPPILHDSIPEKIRMSKHTLNSTLRRTRTIANTDKRHVFTSLNNH</sequence>
<organism evidence="1 2">
    <name type="scientific">Xylella taiwanensis</name>
    <dbReference type="NCBI Taxonomy" id="1444770"/>
    <lineage>
        <taxon>Bacteria</taxon>
        <taxon>Pseudomonadati</taxon>
        <taxon>Pseudomonadota</taxon>
        <taxon>Gammaproteobacteria</taxon>
        <taxon>Lysobacterales</taxon>
        <taxon>Lysobacteraceae</taxon>
        <taxon>Xylella</taxon>
    </lineage>
</organism>
<evidence type="ECO:0000313" key="2">
    <source>
        <dbReference type="Proteomes" id="UP000020406"/>
    </source>
</evidence>
<dbReference type="EMBL" id="JDSQ01000009">
    <property type="protein sequence ID" value="EWS78211.1"/>
    <property type="molecule type" value="Genomic_DNA"/>
</dbReference>
<accession>Z9JK45</accession>
<dbReference type="PATRIC" id="fig|1444770.3.peg.1625"/>
<comment type="caution">
    <text evidence="1">The sequence shown here is derived from an EMBL/GenBank/DDBJ whole genome shotgun (WGS) entry which is preliminary data.</text>
</comment>
<protein>
    <submittedName>
        <fullName evidence="1">Uncharacterized protein</fullName>
    </submittedName>
</protein>
<dbReference type="KEGG" id="xtw:AB672_07355"/>
<proteinExistence type="predicted"/>
<evidence type="ECO:0000313" key="1">
    <source>
        <dbReference type="EMBL" id="EWS78211.1"/>
    </source>
</evidence>
<dbReference type="Proteomes" id="UP000020406">
    <property type="component" value="Unassembled WGS sequence"/>
</dbReference>